<feature type="region of interest" description="Disordered" evidence="2">
    <location>
        <begin position="243"/>
        <end position="268"/>
    </location>
</feature>
<dbReference type="Proteomes" id="UP000011518">
    <property type="component" value="Unassembled WGS sequence"/>
</dbReference>
<evidence type="ECO:0000313" key="4">
    <source>
        <dbReference type="Proteomes" id="UP000011518"/>
    </source>
</evidence>
<accession>L8Y2M8</accession>
<feature type="region of interest" description="Disordered" evidence="2">
    <location>
        <begin position="1"/>
        <end position="205"/>
    </location>
</feature>
<feature type="compositionally biased region" description="Low complexity" evidence="2">
    <location>
        <begin position="183"/>
        <end position="192"/>
    </location>
</feature>
<dbReference type="EMBL" id="KB370960">
    <property type="protein sequence ID" value="ELV09200.1"/>
    <property type="molecule type" value="Genomic_DNA"/>
</dbReference>
<keyword evidence="4" id="KW-1185">Reference proteome</keyword>
<evidence type="ECO:0000256" key="2">
    <source>
        <dbReference type="SAM" id="MobiDB-lite"/>
    </source>
</evidence>
<sequence>MKWPERHRRPRTRDPRIAWVSAAPPGGPGSSRRRWARAEGAWPAGASSRPYRDLWEPPPPRQGRASPALLGEPGRGAEPALCSWAGTPGGGSEAEAPQLSSPTPPPRRRRYTSSPRESHSLIDVARRLPVRARKHRPRSWRLDDNWEETRTKPSQAWLQLQQPEPCSHYPLAQRESPPPPYPGGAYTPPSGTFETEKAQSGDQWATPVCRHLSRWSPSSVPTEKSSAPSQEFRAQSACAYTGKRDSELFESPASRYSQRSASSKEMQSQHSQILKNKLEEAVMSSRDQKIVALVLTRLKKVQRMRELQQQAAIAWEELKRSDQKVQMTLERERRLLLQQSQEQWQQEKGQPKTRLNREKRGRRRDSREKNVGPRESRWRTQVEDQENQRQEHLESASAQAEHRKQCQVRRLQEQERVLQRLREQNSLLLQKRLEEACHKRHLHASESQRKVQETNLSSLVNYQARKVLMDCQAKAEELLRQLSLEQRAQRSQEIHQCLMKERHRELRENAQKEEAQFQRVRWRATETEEQRKARKRMLVELADQKIQQARSNVHKTTRDKAQQLRELSVLREKNHHILKLKAEKEDKCHIEGIKEAMKKGGQRTGQLSRGKDPTSEEFPKTSRASRRDARTQLNSSFDLLVPEVQLGALQQRGAY</sequence>
<feature type="compositionally biased region" description="Basic residues" evidence="2">
    <location>
        <begin position="1"/>
        <end position="11"/>
    </location>
</feature>
<feature type="compositionally biased region" description="Basic and acidic residues" evidence="2">
    <location>
        <begin position="140"/>
        <end position="151"/>
    </location>
</feature>
<dbReference type="Pfam" id="PF15558">
    <property type="entry name" value="DUF4659"/>
    <property type="match status" value="1"/>
</dbReference>
<dbReference type="KEGG" id="tup:102483825"/>
<proteinExistence type="predicted"/>
<reference evidence="4" key="1">
    <citation type="submission" date="2012-07" db="EMBL/GenBank/DDBJ databases">
        <title>Genome of the Chinese tree shrew, a rising model animal genetically related to primates.</title>
        <authorList>
            <person name="Zhang G."/>
            <person name="Fan Y."/>
            <person name="Yao Y."/>
            <person name="Huang Z."/>
        </authorList>
    </citation>
    <scope>NUCLEOTIDE SEQUENCE [LARGE SCALE GENOMIC DNA]</scope>
</reference>
<dbReference type="PANTHER" id="PTHR33663:SF3">
    <property type="entry name" value="COILED-COIL DOMAIN-CONTAINING PROTEIN 185"/>
    <property type="match status" value="1"/>
</dbReference>
<dbReference type="eggNOG" id="ENOG502RZUY">
    <property type="taxonomic scope" value="Eukaryota"/>
</dbReference>
<keyword evidence="1" id="KW-0175">Coiled coil</keyword>
<feature type="compositionally biased region" description="Polar residues" evidence="2">
    <location>
        <begin position="152"/>
        <end position="164"/>
    </location>
</feature>
<feature type="coiled-coil region" evidence="1">
    <location>
        <begin position="404"/>
        <end position="431"/>
    </location>
</feature>
<evidence type="ECO:0000256" key="1">
    <source>
        <dbReference type="SAM" id="Coils"/>
    </source>
</evidence>
<reference evidence="4" key="2">
    <citation type="journal article" date="2013" name="Nat. Commun.">
        <title>Genome of the Chinese tree shrew.</title>
        <authorList>
            <person name="Fan Y."/>
            <person name="Huang Z.Y."/>
            <person name="Cao C.C."/>
            <person name="Chen C.S."/>
            <person name="Chen Y.X."/>
            <person name="Fan D.D."/>
            <person name="He J."/>
            <person name="Hou H.L."/>
            <person name="Hu L."/>
            <person name="Hu X.T."/>
            <person name="Jiang X.T."/>
            <person name="Lai R."/>
            <person name="Lang Y.S."/>
            <person name="Liang B."/>
            <person name="Liao S.G."/>
            <person name="Mu D."/>
            <person name="Ma Y.Y."/>
            <person name="Niu Y.Y."/>
            <person name="Sun X.Q."/>
            <person name="Xia J.Q."/>
            <person name="Xiao J."/>
            <person name="Xiong Z.Q."/>
            <person name="Xu L."/>
            <person name="Yang L."/>
            <person name="Zhang Y."/>
            <person name="Zhao W."/>
            <person name="Zhao X.D."/>
            <person name="Zheng Y.T."/>
            <person name="Zhou J.M."/>
            <person name="Zhu Y.B."/>
            <person name="Zhang G.J."/>
            <person name="Wang J."/>
            <person name="Yao Y.G."/>
        </authorList>
    </citation>
    <scope>NUCLEOTIDE SEQUENCE [LARGE SCALE GENOMIC DNA]</scope>
</reference>
<organism evidence="3 4">
    <name type="scientific">Tupaia chinensis</name>
    <name type="common">Chinese tree shrew</name>
    <name type="synonym">Tupaia belangeri chinensis</name>
    <dbReference type="NCBI Taxonomy" id="246437"/>
    <lineage>
        <taxon>Eukaryota</taxon>
        <taxon>Metazoa</taxon>
        <taxon>Chordata</taxon>
        <taxon>Craniata</taxon>
        <taxon>Vertebrata</taxon>
        <taxon>Euteleostomi</taxon>
        <taxon>Mammalia</taxon>
        <taxon>Eutheria</taxon>
        <taxon>Euarchontoglires</taxon>
        <taxon>Scandentia</taxon>
        <taxon>Tupaiidae</taxon>
        <taxon>Tupaia</taxon>
    </lineage>
</organism>
<evidence type="ECO:0000313" key="3">
    <source>
        <dbReference type="EMBL" id="ELV09200.1"/>
    </source>
</evidence>
<name>L8Y2M8_TUPCH</name>
<protein>
    <recommendedName>
        <fullName evidence="5">Coiled-coil domain-containing protein 185</fullName>
    </recommendedName>
</protein>
<feature type="compositionally biased region" description="Basic and acidic residues" evidence="2">
    <location>
        <begin position="609"/>
        <end position="630"/>
    </location>
</feature>
<gene>
    <name evidence="3" type="ORF">TREES_T100015519</name>
</gene>
<dbReference type="InParanoid" id="L8Y2M8"/>
<feature type="region of interest" description="Disordered" evidence="2">
    <location>
        <begin position="340"/>
        <end position="404"/>
    </location>
</feature>
<feature type="compositionally biased region" description="Basic residues" evidence="2">
    <location>
        <begin position="128"/>
        <end position="139"/>
    </location>
</feature>
<dbReference type="FunCoup" id="L8Y2M8">
    <property type="interactions" value="6"/>
</dbReference>
<feature type="compositionally biased region" description="Polar residues" evidence="2">
    <location>
        <begin position="254"/>
        <end position="268"/>
    </location>
</feature>
<feature type="compositionally biased region" description="Basic and acidic residues" evidence="2">
    <location>
        <begin position="365"/>
        <end position="404"/>
    </location>
</feature>
<evidence type="ECO:0008006" key="5">
    <source>
        <dbReference type="Google" id="ProtNLM"/>
    </source>
</evidence>
<dbReference type="AlphaFoldDB" id="L8Y2M8"/>
<feature type="region of interest" description="Disordered" evidence="2">
    <location>
        <begin position="596"/>
        <end position="634"/>
    </location>
</feature>
<dbReference type="OrthoDB" id="200110at2759"/>
<dbReference type="InterPro" id="IPR029090">
    <property type="entry name" value="DUF4659"/>
</dbReference>
<dbReference type="PANTHER" id="PTHR33663">
    <property type="entry name" value="COILED-COIL DOMAIN-CONTAINING PROTEIN 177"/>
    <property type="match status" value="1"/>
</dbReference>
<feature type="coiled-coil region" evidence="1">
    <location>
        <begin position="468"/>
        <end position="566"/>
    </location>
</feature>
<feature type="compositionally biased region" description="Basic and acidic residues" evidence="2">
    <location>
        <begin position="116"/>
        <end position="126"/>
    </location>
</feature>